<organism evidence="1 2">
    <name type="scientific">Desulfofundulus luciae</name>
    <dbReference type="NCBI Taxonomy" id="74702"/>
    <lineage>
        <taxon>Bacteria</taxon>
        <taxon>Bacillati</taxon>
        <taxon>Bacillota</taxon>
        <taxon>Clostridia</taxon>
        <taxon>Eubacteriales</taxon>
        <taxon>Peptococcaceae</taxon>
        <taxon>Desulfofundulus</taxon>
    </lineage>
</organism>
<dbReference type="Proteomes" id="UP001225644">
    <property type="component" value="Unassembled WGS sequence"/>
</dbReference>
<gene>
    <name evidence="1" type="ORF">J2Z49_000085</name>
</gene>
<protein>
    <submittedName>
        <fullName evidence="1">Uncharacterized protein</fullName>
    </submittedName>
</protein>
<name>A0ABU0AYA3_9FIRM</name>
<comment type="caution">
    <text evidence="1">The sequence shown here is derived from an EMBL/GenBank/DDBJ whole genome shotgun (WGS) entry which is preliminary data.</text>
</comment>
<keyword evidence="2" id="KW-1185">Reference proteome</keyword>
<accession>A0ABU0AYA3</accession>
<dbReference type="EMBL" id="JAUSUX010000001">
    <property type="protein sequence ID" value="MDQ0284995.1"/>
    <property type="molecule type" value="Genomic_DNA"/>
</dbReference>
<evidence type="ECO:0000313" key="2">
    <source>
        <dbReference type="Proteomes" id="UP001225644"/>
    </source>
</evidence>
<reference evidence="1 2" key="1">
    <citation type="submission" date="2023-07" db="EMBL/GenBank/DDBJ databases">
        <title>Genomic Encyclopedia of Type Strains, Phase IV (KMG-IV): sequencing the most valuable type-strain genomes for metagenomic binning, comparative biology and taxonomic classification.</title>
        <authorList>
            <person name="Goeker M."/>
        </authorList>
    </citation>
    <scope>NUCLEOTIDE SEQUENCE [LARGE SCALE GENOMIC DNA]</scope>
    <source>
        <strain evidence="1 2">DSM 12396</strain>
    </source>
</reference>
<sequence length="95" mass="10313">MIVIHFTISKSGDVEALVLASLENVTTVCSDKKIGGERAGAEKGKGTGRAGRIKRELARRNVVVGTLVWGTNLRRYHLWKCLEGLPGAVWLPVNS</sequence>
<proteinExistence type="predicted"/>
<evidence type="ECO:0000313" key="1">
    <source>
        <dbReference type="EMBL" id="MDQ0284995.1"/>
    </source>
</evidence>